<evidence type="ECO:0000313" key="2">
    <source>
        <dbReference type="Proteomes" id="UP000013827"/>
    </source>
</evidence>
<sequence>MMHLFLVSSSAQVPDLQCKAIRGLYAAVKTVDTRVSDMLSVHCCDLSDVRCNNLADMTHNAPAGGWGAPGTFEVERVKLRGGASKPEGTLPSAASIWDGLKSLSELDLGKDSKSDLSGTIPPAIAALAKLEELQLESETLSGTIPPIFDKFPYLEEIRLGDRLSGTLPANFCAGPALTEIDVSVNPDLSGTIPASCFNSRMEKIGA</sequence>
<dbReference type="PANTHER" id="PTHR48054">
    <property type="entry name" value="RECEPTOR KINASE-LIKE PROTEIN XA21"/>
    <property type="match status" value="1"/>
</dbReference>
<reference evidence="2" key="1">
    <citation type="journal article" date="2013" name="Nature">
        <title>Pan genome of the phytoplankton Emiliania underpins its global distribution.</title>
        <authorList>
            <person name="Read B.A."/>
            <person name="Kegel J."/>
            <person name="Klute M.J."/>
            <person name="Kuo A."/>
            <person name="Lefebvre S.C."/>
            <person name="Maumus F."/>
            <person name="Mayer C."/>
            <person name="Miller J."/>
            <person name="Monier A."/>
            <person name="Salamov A."/>
            <person name="Young J."/>
            <person name="Aguilar M."/>
            <person name="Claverie J.M."/>
            <person name="Frickenhaus S."/>
            <person name="Gonzalez K."/>
            <person name="Herman E.K."/>
            <person name="Lin Y.C."/>
            <person name="Napier J."/>
            <person name="Ogata H."/>
            <person name="Sarno A.F."/>
            <person name="Shmutz J."/>
            <person name="Schroeder D."/>
            <person name="de Vargas C."/>
            <person name="Verret F."/>
            <person name="von Dassow P."/>
            <person name="Valentin K."/>
            <person name="Van de Peer Y."/>
            <person name="Wheeler G."/>
            <person name="Dacks J.B."/>
            <person name="Delwiche C.F."/>
            <person name="Dyhrman S.T."/>
            <person name="Glockner G."/>
            <person name="John U."/>
            <person name="Richards T."/>
            <person name="Worden A.Z."/>
            <person name="Zhang X."/>
            <person name="Grigoriev I.V."/>
            <person name="Allen A.E."/>
            <person name="Bidle K."/>
            <person name="Borodovsky M."/>
            <person name="Bowler C."/>
            <person name="Brownlee C."/>
            <person name="Cock J.M."/>
            <person name="Elias M."/>
            <person name="Gladyshev V.N."/>
            <person name="Groth M."/>
            <person name="Guda C."/>
            <person name="Hadaegh A."/>
            <person name="Iglesias-Rodriguez M.D."/>
            <person name="Jenkins J."/>
            <person name="Jones B.M."/>
            <person name="Lawson T."/>
            <person name="Leese F."/>
            <person name="Lindquist E."/>
            <person name="Lobanov A."/>
            <person name="Lomsadze A."/>
            <person name="Malik S.B."/>
            <person name="Marsh M.E."/>
            <person name="Mackinder L."/>
            <person name="Mock T."/>
            <person name="Mueller-Roeber B."/>
            <person name="Pagarete A."/>
            <person name="Parker M."/>
            <person name="Probert I."/>
            <person name="Quesneville H."/>
            <person name="Raines C."/>
            <person name="Rensing S.A."/>
            <person name="Riano-Pachon D.M."/>
            <person name="Richier S."/>
            <person name="Rokitta S."/>
            <person name="Shiraiwa Y."/>
            <person name="Soanes D.M."/>
            <person name="van der Giezen M."/>
            <person name="Wahlund T.M."/>
            <person name="Williams B."/>
            <person name="Wilson W."/>
            <person name="Wolfe G."/>
            <person name="Wurch L.L."/>
        </authorList>
    </citation>
    <scope>NUCLEOTIDE SEQUENCE</scope>
</reference>
<reference evidence="1" key="2">
    <citation type="submission" date="2024-10" db="UniProtKB">
        <authorList>
            <consortium name="EnsemblProtists"/>
        </authorList>
    </citation>
    <scope>IDENTIFICATION</scope>
</reference>
<dbReference type="RefSeq" id="XP_005778906.1">
    <property type="nucleotide sequence ID" value="XM_005778849.1"/>
</dbReference>
<dbReference type="SUPFAM" id="SSF52058">
    <property type="entry name" value="L domain-like"/>
    <property type="match status" value="1"/>
</dbReference>
<protein>
    <submittedName>
        <fullName evidence="1">Uncharacterized protein</fullName>
    </submittedName>
</protein>
<dbReference type="HOGENOM" id="CLU_1334036_0_0_1"/>
<accession>A0A0D3JSJ2</accession>
<dbReference type="AlphaFoldDB" id="A0A0D3JSJ2"/>
<name>A0A0D3JSJ2_EMIH1</name>
<dbReference type="InterPro" id="IPR032675">
    <property type="entry name" value="LRR_dom_sf"/>
</dbReference>
<dbReference type="PANTHER" id="PTHR48054:SF82">
    <property type="entry name" value="LRR RECEPTOR-LIKE SERINE_THREONINE-PROTEIN KINASE FLS2"/>
    <property type="match status" value="1"/>
</dbReference>
<evidence type="ECO:0000313" key="1">
    <source>
        <dbReference type="EnsemblProtists" id="EOD26477"/>
    </source>
</evidence>
<proteinExistence type="predicted"/>
<organism evidence="1 2">
    <name type="scientific">Emiliania huxleyi (strain CCMP1516)</name>
    <dbReference type="NCBI Taxonomy" id="280463"/>
    <lineage>
        <taxon>Eukaryota</taxon>
        <taxon>Haptista</taxon>
        <taxon>Haptophyta</taxon>
        <taxon>Prymnesiophyceae</taxon>
        <taxon>Isochrysidales</taxon>
        <taxon>Noelaerhabdaceae</taxon>
        <taxon>Emiliania</taxon>
    </lineage>
</organism>
<dbReference type="PaxDb" id="2903-EOD26477"/>
<dbReference type="EnsemblProtists" id="EOD26477">
    <property type="protein sequence ID" value="EOD26477"/>
    <property type="gene ID" value="EMIHUDRAFT_450290"/>
</dbReference>
<dbReference type="KEGG" id="ehx:EMIHUDRAFT_450290"/>
<dbReference type="STRING" id="2903.R1CUY7"/>
<dbReference type="Gene3D" id="3.80.10.10">
    <property type="entry name" value="Ribonuclease Inhibitor"/>
    <property type="match status" value="1"/>
</dbReference>
<dbReference type="GeneID" id="17272023"/>
<dbReference type="InterPro" id="IPR052592">
    <property type="entry name" value="LRR-RLK"/>
</dbReference>
<keyword evidence="2" id="KW-1185">Reference proteome</keyword>
<dbReference type="Proteomes" id="UP000013827">
    <property type="component" value="Unassembled WGS sequence"/>
</dbReference>